<dbReference type="FunFam" id="1.10.10.10:FF:000214">
    <property type="entry name" value="Methylated-DNA--protein-cysteine methyltransferase"/>
    <property type="match status" value="1"/>
</dbReference>
<dbReference type="PANTHER" id="PTHR10815">
    <property type="entry name" value="METHYLATED-DNA--PROTEIN-CYSTEINE METHYLTRANSFERASE"/>
    <property type="match status" value="1"/>
</dbReference>
<evidence type="ECO:0000256" key="3">
    <source>
        <dbReference type="ARBA" id="ARBA00011918"/>
    </source>
</evidence>
<dbReference type="Gene3D" id="1.10.10.10">
    <property type="entry name" value="Winged helix-like DNA-binding domain superfamily/Winged helix DNA-binding domain"/>
    <property type="match status" value="1"/>
</dbReference>
<keyword evidence="5" id="KW-0808">Transferase</keyword>
<proteinExistence type="inferred from homology"/>
<dbReference type="Proteomes" id="UP000254263">
    <property type="component" value="Unassembled WGS sequence"/>
</dbReference>
<dbReference type="InterPro" id="IPR036217">
    <property type="entry name" value="MethylDNA_cys_MeTrfase_DNAb"/>
</dbReference>
<dbReference type="InterPro" id="IPR036388">
    <property type="entry name" value="WH-like_DNA-bd_sf"/>
</dbReference>
<dbReference type="EC" id="2.1.1.63" evidence="3"/>
<sequence>METLEIVGTTVKGYGNRLLLKQAVEYSIVNTKSGPLLCMFSSVGLLYTGFSRYKNDICIEDCKYLHLVRNDARGIKLFQSYCSGKPLNETLHLIGTAFSIEVWRHLLRIPCGHLVSYKELAQKTGNPKAVRATAHAVARNPVSIIIPCHRVIYSNGEKGKYHWGSQLKKEMIENELCGKCAILLLSGGNNQL</sequence>
<dbReference type="GO" id="GO:0006281">
    <property type="term" value="P:DNA repair"/>
    <property type="evidence" value="ECO:0007669"/>
    <property type="project" value="UniProtKB-KW"/>
</dbReference>
<dbReference type="AlphaFoldDB" id="A0A379DII6"/>
<dbReference type="EMBL" id="UGTI01000001">
    <property type="protein sequence ID" value="SUB78141.1"/>
    <property type="molecule type" value="Genomic_DNA"/>
</dbReference>
<dbReference type="PROSITE" id="PS00374">
    <property type="entry name" value="MGMT"/>
    <property type="match status" value="1"/>
</dbReference>
<dbReference type="InterPro" id="IPR001497">
    <property type="entry name" value="MethylDNA_cys_MeTrfase_AS"/>
</dbReference>
<comment type="similarity">
    <text evidence="2">Belongs to the MGMT family.</text>
</comment>
<dbReference type="NCBIfam" id="TIGR00589">
    <property type="entry name" value="ogt"/>
    <property type="match status" value="1"/>
</dbReference>
<evidence type="ECO:0000256" key="6">
    <source>
        <dbReference type="ARBA" id="ARBA00022763"/>
    </source>
</evidence>
<name>A0A379DII6_9PORP</name>
<evidence type="ECO:0000313" key="10">
    <source>
        <dbReference type="EMBL" id="SUB78141.1"/>
    </source>
</evidence>
<organism evidence="10 11">
    <name type="scientific">Porphyromonas macacae</name>
    <dbReference type="NCBI Taxonomy" id="28115"/>
    <lineage>
        <taxon>Bacteria</taxon>
        <taxon>Pseudomonadati</taxon>
        <taxon>Bacteroidota</taxon>
        <taxon>Bacteroidia</taxon>
        <taxon>Bacteroidales</taxon>
        <taxon>Porphyromonadaceae</taxon>
        <taxon>Porphyromonas</taxon>
    </lineage>
</organism>
<dbReference type="GO" id="GO:0003908">
    <property type="term" value="F:methylated-DNA-[protein]-cysteine S-methyltransferase activity"/>
    <property type="evidence" value="ECO:0007669"/>
    <property type="project" value="UniProtKB-EC"/>
</dbReference>
<gene>
    <name evidence="10" type="primary">ada</name>
    <name evidence="10" type="ORF">NCTC13100_01294</name>
</gene>
<evidence type="ECO:0000256" key="2">
    <source>
        <dbReference type="ARBA" id="ARBA00008711"/>
    </source>
</evidence>
<keyword evidence="7" id="KW-0234">DNA repair</keyword>
<dbReference type="RefSeq" id="WP_018361163.1">
    <property type="nucleotide sequence ID" value="NZ_UGTI01000001.1"/>
</dbReference>
<evidence type="ECO:0000313" key="11">
    <source>
        <dbReference type="Proteomes" id="UP000254263"/>
    </source>
</evidence>
<dbReference type="GO" id="GO:0032259">
    <property type="term" value="P:methylation"/>
    <property type="evidence" value="ECO:0007669"/>
    <property type="project" value="UniProtKB-KW"/>
</dbReference>
<dbReference type="PANTHER" id="PTHR10815:SF13">
    <property type="entry name" value="METHYLATED-DNA--PROTEIN-CYSTEINE METHYLTRANSFERASE"/>
    <property type="match status" value="1"/>
</dbReference>
<evidence type="ECO:0000256" key="8">
    <source>
        <dbReference type="ARBA" id="ARBA00049348"/>
    </source>
</evidence>
<feature type="domain" description="Methylated-DNA-[protein]-cysteine S-methyltransferase DNA binding" evidence="9">
    <location>
        <begin position="98"/>
        <end position="175"/>
    </location>
</feature>
<evidence type="ECO:0000256" key="4">
    <source>
        <dbReference type="ARBA" id="ARBA00022603"/>
    </source>
</evidence>
<comment type="catalytic activity">
    <reaction evidence="8">
        <text>a 6-O-methyl-2'-deoxyguanosine in DNA + L-cysteinyl-[protein] = S-methyl-L-cysteinyl-[protein] + a 2'-deoxyguanosine in DNA</text>
        <dbReference type="Rhea" id="RHEA:24000"/>
        <dbReference type="Rhea" id="RHEA-COMP:10131"/>
        <dbReference type="Rhea" id="RHEA-COMP:10132"/>
        <dbReference type="Rhea" id="RHEA-COMP:11367"/>
        <dbReference type="Rhea" id="RHEA-COMP:11368"/>
        <dbReference type="ChEBI" id="CHEBI:29950"/>
        <dbReference type="ChEBI" id="CHEBI:82612"/>
        <dbReference type="ChEBI" id="CHEBI:85445"/>
        <dbReference type="ChEBI" id="CHEBI:85448"/>
        <dbReference type="EC" id="2.1.1.63"/>
    </reaction>
</comment>
<reference evidence="10 11" key="1">
    <citation type="submission" date="2018-06" db="EMBL/GenBank/DDBJ databases">
        <authorList>
            <consortium name="Pathogen Informatics"/>
            <person name="Doyle S."/>
        </authorList>
    </citation>
    <scope>NUCLEOTIDE SEQUENCE [LARGE SCALE GENOMIC DNA]</scope>
    <source>
        <strain evidence="10 11">NCTC13100</strain>
    </source>
</reference>
<protein>
    <recommendedName>
        <fullName evidence="3">methylated-DNA--[protein]-cysteine S-methyltransferase</fullName>
        <ecNumber evidence="3">2.1.1.63</ecNumber>
    </recommendedName>
</protein>
<dbReference type="Pfam" id="PF01035">
    <property type="entry name" value="DNA_binding_1"/>
    <property type="match status" value="1"/>
</dbReference>
<dbReference type="SUPFAM" id="SSF46767">
    <property type="entry name" value="Methylated DNA-protein cysteine methyltransferase, C-terminal domain"/>
    <property type="match status" value="1"/>
</dbReference>
<keyword evidence="6" id="KW-0227">DNA damage</keyword>
<evidence type="ECO:0000256" key="7">
    <source>
        <dbReference type="ARBA" id="ARBA00023204"/>
    </source>
</evidence>
<evidence type="ECO:0000256" key="5">
    <source>
        <dbReference type="ARBA" id="ARBA00022679"/>
    </source>
</evidence>
<evidence type="ECO:0000259" key="9">
    <source>
        <dbReference type="Pfam" id="PF01035"/>
    </source>
</evidence>
<comment type="catalytic activity">
    <reaction evidence="1">
        <text>a 4-O-methyl-thymidine in DNA + L-cysteinyl-[protein] = a thymidine in DNA + S-methyl-L-cysteinyl-[protein]</text>
        <dbReference type="Rhea" id="RHEA:53428"/>
        <dbReference type="Rhea" id="RHEA-COMP:10131"/>
        <dbReference type="Rhea" id="RHEA-COMP:10132"/>
        <dbReference type="Rhea" id="RHEA-COMP:13555"/>
        <dbReference type="Rhea" id="RHEA-COMP:13556"/>
        <dbReference type="ChEBI" id="CHEBI:29950"/>
        <dbReference type="ChEBI" id="CHEBI:82612"/>
        <dbReference type="ChEBI" id="CHEBI:137386"/>
        <dbReference type="ChEBI" id="CHEBI:137387"/>
        <dbReference type="EC" id="2.1.1.63"/>
    </reaction>
</comment>
<keyword evidence="4" id="KW-0489">Methyltransferase</keyword>
<dbReference type="CDD" id="cd06445">
    <property type="entry name" value="ATase"/>
    <property type="match status" value="1"/>
</dbReference>
<dbReference type="InterPro" id="IPR014048">
    <property type="entry name" value="MethylDNA_cys_MeTrfase_DNA-bd"/>
</dbReference>
<accession>A0A379DII6</accession>
<evidence type="ECO:0000256" key="1">
    <source>
        <dbReference type="ARBA" id="ARBA00001286"/>
    </source>
</evidence>